<comment type="caution">
    <text evidence="2">The sequence shown here is derived from an EMBL/GenBank/DDBJ whole genome shotgun (WGS) entry which is preliminary data.</text>
</comment>
<feature type="compositionally biased region" description="Low complexity" evidence="1">
    <location>
        <begin position="19"/>
        <end position="34"/>
    </location>
</feature>
<dbReference type="Gramene" id="PSS35106">
    <property type="protein sequence ID" value="PSS35106"/>
    <property type="gene ID" value="CEY00_Acc02304"/>
</dbReference>
<feature type="region of interest" description="Disordered" evidence="1">
    <location>
        <begin position="270"/>
        <end position="289"/>
    </location>
</feature>
<dbReference type="OMA" id="DEWNGAN"/>
<evidence type="ECO:0000313" key="2">
    <source>
        <dbReference type="EMBL" id="PSS35106.1"/>
    </source>
</evidence>
<feature type="compositionally biased region" description="Basic and acidic residues" evidence="1">
    <location>
        <begin position="174"/>
        <end position="209"/>
    </location>
</feature>
<dbReference type="EMBL" id="NKQK01000002">
    <property type="protein sequence ID" value="PSS35106.1"/>
    <property type="molecule type" value="Genomic_DNA"/>
</dbReference>
<dbReference type="Proteomes" id="UP000241394">
    <property type="component" value="Chromosome LG2"/>
</dbReference>
<feature type="region of interest" description="Disordered" evidence="1">
    <location>
        <begin position="1"/>
        <end position="36"/>
    </location>
</feature>
<feature type="region of interest" description="Disordered" evidence="1">
    <location>
        <begin position="74"/>
        <end position="119"/>
    </location>
</feature>
<name>A0A2R6RYK2_ACTCC</name>
<proteinExistence type="predicted"/>
<feature type="compositionally biased region" description="Low complexity" evidence="1">
    <location>
        <begin position="76"/>
        <end position="85"/>
    </location>
</feature>
<accession>A0A2R6RYK2</accession>
<feature type="compositionally biased region" description="Polar residues" evidence="1">
    <location>
        <begin position="230"/>
        <end position="247"/>
    </location>
</feature>
<feature type="compositionally biased region" description="Basic and acidic residues" evidence="1">
    <location>
        <begin position="217"/>
        <end position="227"/>
    </location>
</feature>
<keyword evidence="3" id="KW-1185">Reference proteome</keyword>
<dbReference type="PANTHER" id="PTHR33673">
    <property type="entry name" value="SUPPRESSOR SRP40-LIKE PROTEIN"/>
    <property type="match status" value="1"/>
</dbReference>
<dbReference type="AlphaFoldDB" id="A0A2R6RYK2"/>
<protein>
    <submittedName>
        <fullName evidence="2">RNA-binding protein with serine-rich domain like</fullName>
    </submittedName>
</protein>
<reference evidence="2 3" key="1">
    <citation type="submission" date="2017-07" db="EMBL/GenBank/DDBJ databases">
        <title>An improved, manually edited Actinidia chinensis var. chinensis (kiwifruit) genome highlights the challenges associated with draft genomes and gene prediction in plants.</title>
        <authorList>
            <person name="Pilkington S."/>
            <person name="Crowhurst R."/>
            <person name="Hilario E."/>
            <person name="Nardozza S."/>
            <person name="Fraser L."/>
            <person name="Peng Y."/>
            <person name="Gunaseelan K."/>
            <person name="Simpson R."/>
            <person name="Tahir J."/>
            <person name="Deroles S."/>
            <person name="Templeton K."/>
            <person name="Luo Z."/>
            <person name="Davy M."/>
            <person name="Cheng C."/>
            <person name="Mcneilage M."/>
            <person name="Scaglione D."/>
            <person name="Liu Y."/>
            <person name="Zhang Q."/>
            <person name="Datson P."/>
            <person name="De Silva N."/>
            <person name="Gardiner S."/>
            <person name="Bassett H."/>
            <person name="Chagne D."/>
            <person name="Mccallum J."/>
            <person name="Dzierzon H."/>
            <person name="Deng C."/>
            <person name="Wang Y.-Y."/>
            <person name="Barron N."/>
            <person name="Manako K."/>
            <person name="Bowen J."/>
            <person name="Foster T."/>
            <person name="Erridge Z."/>
            <person name="Tiffin H."/>
            <person name="Waite C."/>
            <person name="Davies K."/>
            <person name="Grierson E."/>
            <person name="Laing W."/>
            <person name="Kirk R."/>
            <person name="Chen X."/>
            <person name="Wood M."/>
            <person name="Montefiori M."/>
            <person name="Brummell D."/>
            <person name="Schwinn K."/>
            <person name="Catanach A."/>
            <person name="Fullerton C."/>
            <person name="Li D."/>
            <person name="Meiyalaghan S."/>
            <person name="Nieuwenhuizen N."/>
            <person name="Read N."/>
            <person name="Prakash R."/>
            <person name="Hunter D."/>
            <person name="Zhang H."/>
            <person name="Mckenzie M."/>
            <person name="Knabel M."/>
            <person name="Harris A."/>
            <person name="Allan A."/>
            <person name="Chen A."/>
            <person name="Janssen B."/>
            <person name="Plunkett B."/>
            <person name="Dwamena C."/>
            <person name="Voogd C."/>
            <person name="Leif D."/>
            <person name="Lafferty D."/>
            <person name="Souleyre E."/>
            <person name="Varkonyi-Gasic E."/>
            <person name="Gambi F."/>
            <person name="Hanley J."/>
            <person name="Yao J.-L."/>
            <person name="Cheung J."/>
            <person name="David K."/>
            <person name="Warren B."/>
            <person name="Marsh K."/>
            <person name="Snowden K."/>
            <person name="Lin-Wang K."/>
            <person name="Brian L."/>
            <person name="Martinez-Sanchez M."/>
            <person name="Wang M."/>
            <person name="Ileperuma N."/>
            <person name="Macnee N."/>
            <person name="Campin R."/>
            <person name="Mcatee P."/>
            <person name="Drummond R."/>
            <person name="Espley R."/>
            <person name="Ireland H."/>
            <person name="Wu R."/>
            <person name="Atkinson R."/>
            <person name="Karunairetnam S."/>
            <person name="Bulley S."/>
            <person name="Chunkath S."/>
            <person name="Hanley Z."/>
            <person name="Storey R."/>
            <person name="Thrimawithana A."/>
            <person name="Thomson S."/>
            <person name="David C."/>
            <person name="Testolin R."/>
        </authorList>
    </citation>
    <scope>NUCLEOTIDE SEQUENCE [LARGE SCALE GENOMIC DNA]</scope>
    <source>
        <strain evidence="3">cv. Red5</strain>
        <tissue evidence="2">Young leaf</tissue>
    </source>
</reference>
<sequence>MHTDSSFHDDDQFIRGKTSSLSSSSSSASSFDPLLDLDDDEKDVLEIPIGKNSPSRSEALKWPEVSPHNAEWSMISASPRSGPGPLSSPPIQAMGRPSSAYDPNRIPSSIFSSKPTTPTDWSVASNESLFSIHMGNNSFSRDHTSFLTKSGELTKLDEFNSSPSGLPTVMEVAGESHRKNDSMWEESGVKEAAEEQAKRAVKEKAEDHVPPSAIKVSDGRETAHGDGGRNSASTARLSDESGNSSRSFAFPVFTGEGGRSSWVRVAPDRLQSKPPHKEESQPQGQAVSPKAAKTRWFSCFSCSPLCCCEISQLTAKKSASSASRSSSSLSSSSRSFSLTEEEVSSSLRYGWEVPVVLVVEGGVLCVGIGKRGESFVMS</sequence>
<organism evidence="2 3">
    <name type="scientific">Actinidia chinensis var. chinensis</name>
    <name type="common">Chinese soft-hair kiwi</name>
    <dbReference type="NCBI Taxonomy" id="1590841"/>
    <lineage>
        <taxon>Eukaryota</taxon>
        <taxon>Viridiplantae</taxon>
        <taxon>Streptophyta</taxon>
        <taxon>Embryophyta</taxon>
        <taxon>Tracheophyta</taxon>
        <taxon>Spermatophyta</taxon>
        <taxon>Magnoliopsida</taxon>
        <taxon>eudicotyledons</taxon>
        <taxon>Gunneridae</taxon>
        <taxon>Pentapetalae</taxon>
        <taxon>asterids</taxon>
        <taxon>Ericales</taxon>
        <taxon>Actinidiaceae</taxon>
        <taxon>Actinidia</taxon>
    </lineage>
</organism>
<dbReference type="STRING" id="1590841.A0A2R6RYK2"/>
<feature type="region of interest" description="Disordered" evidence="1">
    <location>
        <begin position="174"/>
        <end position="252"/>
    </location>
</feature>
<feature type="compositionally biased region" description="Basic and acidic residues" evidence="1">
    <location>
        <begin position="270"/>
        <end position="280"/>
    </location>
</feature>
<gene>
    <name evidence="2" type="ORF">CEY00_Acc02304</name>
</gene>
<evidence type="ECO:0000256" key="1">
    <source>
        <dbReference type="SAM" id="MobiDB-lite"/>
    </source>
</evidence>
<dbReference type="PANTHER" id="PTHR33673:SF36">
    <property type="entry name" value="MYB-LIKE PROTEIN Q"/>
    <property type="match status" value="1"/>
</dbReference>
<reference evidence="3" key="2">
    <citation type="journal article" date="2018" name="BMC Genomics">
        <title>A manually annotated Actinidia chinensis var. chinensis (kiwifruit) genome highlights the challenges associated with draft genomes and gene prediction in plants.</title>
        <authorList>
            <person name="Pilkington S.M."/>
            <person name="Crowhurst R."/>
            <person name="Hilario E."/>
            <person name="Nardozza S."/>
            <person name="Fraser L."/>
            <person name="Peng Y."/>
            <person name="Gunaseelan K."/>
            <person name="Simpson R."/>
            <person name="Tahir J."/>
            <person name="Deroles S.C."/>
            <person name="Templeton K."/>
            <person name="Luo Z."/>
            <person name="Davy M."/>
            <person name="Cheng C."/>
            <person name="McNeilage M."/>
            <person name="Scaglione D."/>
            <person name="Liu Y."/>
            <person name="Zhang Q."/>
            <person name="Datson P."/>
            <person name="De Silva N."/>
            <person name="Gardiner S.E."/>
            <person name="Bassett H."/>
            <person name="Chagne D."/>
            <person name="McCallum J."/>
            <person name="Dzierzon H."/>
            <person name="Deng C."/>
            <person name="Wang Y.Y."/>
            <person name="Barron L."/>
            <person name="Manako K."/>
            <person name="Bowen J."/>
            <person name="Foster T.M."/>
            <person name="Erridge Z.A."/>
            <person name="Tiffin H."/>
            <person name="Waite C.N."/>
            <person name="Davies K.M."/>
            <person name="Grierson E.P."/>
            <person name="Laing W.A."/>
            <person name="Kirk R."/>
            <person name="Chen X."/>
            <person name="Wood M."/>
            <person name="Montefiori M."/>
            <person name="Brummell D.A."/>
            <person name="Schwinn K.E."/>
            <person name="Catanach A."/>
            <person name="Fullerton C."/>
            <person name="Li D."/>
            <person name="Meiyalaghan S."/>
            <person name="Nieuwenhuizen N."/>
            <person name="Read N."/>
            <person name="Prakash R."/>
            <person name="Hunter D."/>
            <person name="Zhang H."/>
            <person name="McKenzie M."/>
            <person name="Knabel M."/>
            <person name="Harris A."/>
            <person name="Allan A.C."/>
            <person name="Gleave A."/>
            <person name="Chen A."/>
            <person name="Janssen B.J."/>
            <person name="Plunkett B."/>
            <person name="Ampomah-Dwamena C."/>
            <person name="Voogd C."/>
            <person name="Leif D."/>
            <person name="Lafferty D."/>
            <person name="Souleyre E.J.F."/>
            <person name="Varkonyi-Gasic E."/>
            <person name="Gambi F."/>
            <person name="Hanley J."/>
            <person name="Yao J.L."/>
            <person name="Cheung J."/>
            <person name="David K.M."/>
            <person name="Warren B."/>
            <person name="Marsh K."/>
            <person name="Snowden K.C."/>
            <person name="Lin-Wang K."/>
            <person name="Brian L."/>
            <person name="Martinez-Sanchez M."/>
            <person name="Wang M."/>
            <person name="Ileperuma N."/>
            <person name="Macnee N."/>
            <person name="Campin R."/>
            <person name="McAtee P."/>
            <person name="Drummond R.S.M."/>
            <person name="Espley R.V."/>
            <person name="Ireland H.S."/>
            <person name="Wu R."/>
            <person name="Atkinson R.G."/>
            <person name="Karunairetnam S."/>
            <person name="Bulley S."/>
            <person name="Chunkath S."/>
            <person name="Hanley Z."/>
            <person name="Storey R."/>
            <person name="Thrimawithana A.H."/>
            <person name="Thomson S."/>
            <person name="David C."/>
            <person name="Testolin R."/>
            <person name="Huang H."/>
            <person name="Hellens R.P."/>
            <person name="Schaffer R.J."/>
        </authorList>
    </citation>
    <scope>NUCLEOTIDE SEQUENCE [LARGE SCALE GENOMIC DNA]</scope>
    <source>
        <strain evidence="3">cv. Red5</strain>
    </source>
</reference>
<evidence type="ECO:0000313" key="3">
    <source>
        <dbReference type="Proteomes" id="UP000241394"/>
    </source>
</evidence>
<dbReference type="InParanoid" id="A0A2R6RYK2"/>
<dbReference type="OrthoDB" id="676141at2759"/>
<feature type="compositionally biased region" description="Basic and acidic residues" evidence="1">
    <location>
        <begin position="1"/>
        <end position="14"/>
    </location>
</feature>
<feature type="compositionally biased region" description="Polar residues" evidence="1">
    <location>
        <begin position="106"/>
        <end position="119"/>
    </location>
</feature>